<evidence type="ECO:0000256" key="1">
    <source>
        <dbReference type="SAM" id="Phobius"/>
    </source>
</evidence>
<evidence type="ECO:0000313" key="2">
    <source>
        <dbReference type="EMBL" id="GGI66634.1"/>
    </source>
</evidence>
<protein>
    <submittedName>
        <fullName evidence="2">Uncharacterized protein</fullName>
    </submittedName>
</protein>
<feature type="transmembrane region" description="Helical" evidence="1">
    <location>
        <begin position="30"/>
        <end position="51"/>
    </location>
</feature>
<feature type="transmembrane region" description="Helical" evidence="1">
    <location>
        <begin position="7"/>
        <end position="24"/>
    </location>
</feature>
<keyword evidence="1" id="KW-0812">Transmembrane</keyword>
<feature type="transmembrane region" description="Helical" evidence="1">
    <location>
        <begin position="106"/>
        <end position="128"/>
    </location>
</feature>
<evidence type="ECO:0000313" key="3">
    <source>
        <dbReference type="Proteomes" id="UP000622610"/>
    </source>
</evidence>
<reference evidence="2" key="2">
    <citation type="submission" date="2020-09" db="EMBL/GenBank/DDBJ databases">
        <authorList>
            <person name="Sun Q."/>
            <person name="Sedlacek I."/>
        </authorList>
    </citation>
    <scope>NUCLEOTIDE SEQUENCE</scope>
    <source>
        <strain evidence="2">CCM 8433</strain>
    </source>
</reference>
<organism evidence="2 3">
    <name type="scientific">Enterococcus alcedinis</name>
    <dbReference type="NCBI Taxonomy" id="1274384"/>
    <lineage>
        <taxon>Bacteria</taxon>
        <taxon>Bacillati</taxon>
        <taxon>Bacillota</taxon>
        <taxon>Bacilli</taxon>
        <taxon>Lactobacillales</taxon>
        <taxon>Enterococcaceae</taxon>
        <taxon>Enterococcus</taxon>
    </lineage>
</organism>
<dbReference type="EMBL" id="BMDT01000014">
    <property type="protein sequence ID" value="GGI66634.1"/>
    <property type="molecule type" value="Genomic_DNA"/>
</dbReference>
<name>A0A917N5Y9_9ENTE</name>
<keyword evidence="1" id="KW-0472">Membrane</keyword>
<proteinExistence type="predicted"/>
<sequence length="132" mass="15301">MKKNNKLLLAILSIYTVVLFRFLLHGESSIQSILFLIFIALVNLTVYYMLIKSNEKEIKVHLIVGKSIKKELMDQVSVIGSTQLLSLIFLEFIISNSTGTVDWFIVFWLLFILLSLLVLQILILWLFIRKVL</sequence>
<dbReference type="Proteomes" id="UP000622610">
    <property type="component" value="Unassembled WGS sequence"/>
</dbReference>
<comment type="caution">
    <text evidence="2">The sequence shown here is derived from an EMBL/GenBank/DDBJ whole genome shotgun (WGS) entry which is preliminary data.</text>
</comment>
<accession>A0A917N5Y9</accession>
<feature type="transmembrane region" description="Helical" evidence="1">
    <location>
        <begin position="72"/>
        <end position="94"/>
    </location>
</feature>
<gene>
    <name evidence="2" type="ORF">GCM10011482_22880</name>
</gene>
<keyword evidence="3" id="KW-1185">Reference proteome</keyword>
<dbReference type="AlphaFoldDB" id="A0A917N5Y9"/>
<reference evidence="2" key="1">
    <citation type="journal article" date="2014" name="Int. J. Syst. Evol. Microbiol.">
        <title>Complete genome sequence of Corynebacterium casei LMG S-19264T (=DSM 44701T), isolated from a smear-ripened cheese.</title>
        <authorList>
            <consortium name="US DOE Joint Genome Institute (JGI-PGF)"/>
            <person name="Walter F."/>
            <person name="Albersmeier A."/>
            <person name="Kalinowski J."/>
            <person name="Ruckert C."/>
        </authorList>
    </citation>
    <scope>NUCLEOTIDE SEQUENCE</scope>
    <source>
        <strain evidence="2">CCM 8433</strain>
    </source>
</reference>
<keyword evidence="1" id="KW-1133">Transmembrane helix</keyword>